<dbReference type="SMART" id="SM00052">
    <property type="entry name" value="EAL"/>
    <property type="match status" value="1"/>
</dbReference>
<dbReference type="Pfam" id="PF00672">
    <property type="entry name" value="HAMP"/>
    <property type="match status" value="1"/>
</dbReference>
<dbReference type="OrthoDB" id="9814202at2"/>
<dbReference type="GO" id="GO:0007165">
    <property type="term" value="P:signal transduction"/>
    <property type="evidence" value="ECO:0007669"/>
    <property type="project" value="InterPro"/>
</dbReference>
<dbReference type="SUPFAM" id="SSF55073">
    <property type="entry name" value="Nucleotide cyclase"/>
    <property type="match status" value="1"/>
</dbReference>
<dbReference type="PROSITE" id="PS50883">
    <property type="entry name" value="EAL"/>
    <property type="match status" value="1"/>
</dbReference>
<dbReference type="CDD" id="cd01948">
    <property type="entry name" value="EAL"/>
    <property type="match status" value="1"/>
</dbReference>
<dbReference type="InterPro" id="IPR035919">
    <property type="entry name" value="EAL_sf"/>
</dbReference>
<dbReference type="PANTHER" id="PTHR44757">
    <property type="entry name" value="DIGUANYLATE CYCLASE DGCP"/>
    <property type="match status" value="1"/>
</dbReference>
<dbReference type="EMBL" id="RFLX01000001">
    <property type="protein sequence ID" value="RMI27092.1"/>
    <property type="molecule type" value="Genomic_DNA"/>
</dbReference>
<dbReference type="InterPro" id="IPR003660">
    <property type="entry name" value="HAMP_dom"/>
</dbReference>
<feature type="domain" description="EAL" evidence="1">
    <location>
        <begin position="543"/>
        <end position="793"/>
    </location>
</feature>
<dbReference type="InterPro" id="IPR029787">
    <property type="entry name" value="Nucleotide_cyclase"/>
</dbReference>
<organism evidence="4 7">
    <name type="scientific">Teichococcus wenyumeiae</name>
    <dbReference type="NCBI Taxonomy" id="2478470"/>
    <lineage>
        <taxon>Bacteria</taxon>
        <taxon>Pseudomonadati</taxon>
        <taxon>Pseudomonadota</taxon>
        <taxon>Alphaproteobacteria</taxon>
        <taxon>Acetobacterales</taxon>
        <taxon>Roseomonadaceae</taxon>
        <taxon>Roseomonas</taxon>
    </lineage>
</organism>
<keyword evidence="6" id="KW-1185">Reference proteome</keyword>
<dbReference type="SMART" id="SM00304">
    <property type="entry name" value="HAMP"/>
    <property type="match status" value="1"/>
</dbReference>
<dbReference type="InterPro" id="IPR043128">
    <property type="entry name" value="Rev_trsase/Diguanyl_cyclase"/>
</dbReference>
<feature type="domain" description="HAMP" evidence="2">
    <location>
        <begin position="187"/>
        <end position="241"/>
    </location>
</feature>
<dbReference type="Proteomes" id="UP000274097">
    <property type="component" value="Unassembled WGS sequence"/>
</dbReference>
<dbReference type="SUPFAM" id="SSF158472">
    <property type="entry name" value="HAMP domain-like"/>
    <property type="match status" value="1"/>
</dbReference>
<dbReference type="PROSITE" id="PS50887">
    <property type="entry name" value="GGDEF"/>
    <property type="match status" value="1"/>
</dbReference>
<dbReference type="RefSeq" id="WP_120639013.1">
    <property type="nucleotide sequence ID" value="NZ_RAQU01000086.1"/>
</dbReference>
<dbReference type="SMART" id="SM00267">
    <property type="entry name" value="GGDEF"/>
    <property type="match status" value="1"/>
</dbReference>
<dbReference type="Gene3D" id="3.30.450.20">
    <property type="entry name" value="PAS domain"/>
    <property type="match status" value="1"/>
</dbReference>
<sequence length="804" mass="86763">MPIRLKILVACIALTGVTLLMGSFSQRAQRDLGEVATRLYDDAFLAMNYLRSAESKLVRAEAEYLPAPGADTQAAFAAALADAGADLEVARARAMSAEGEAATQHLAQAMEGLAALLALRERDPALLMDALRQVGRRFETAIEVYAADGFQQRVRAGEIVERTAVRTQWVIAMAVIAALLISALLTRSIVPAVRHAVEVAKAIAAGSLDNNIPPQRRSRSEVAQLLRALDVMQTSIRDALAHIRALMDQQASSHADATAAQHARFEAALSNMVQGLCLFDAEGRLAVANRRFVEMFGQPAIGTTAGALFQETGMAALCPQGGPQDAASTAMLPDGRFIAVARRAVESGGWVTTYEDVTERMRAEARIAHLAKHDALTGLPNRVALREHMQQALPLGPGEQLAVLCLDLDRFKIVNDTLGHPVGDALLRAVSERLLECTRKTDLVVRQGGDEFAIVQRHRGGIEETVALASRVIATLTEIFQVEGHQISIGTSIGIGIAFAGEAIGGIEDLIKSADLALYRAKSEGGSTFRFFEAGMDEEMRFRRHLEVDLRAALAKEELELFYQPLVHVGSGHVSGFEALIRWRHPERGLVSPAVFIPLAEEIGLIKPIGAWVLRRACADAALWPEGVKVAVNLSPVQFRDGSLPGIVAAALQSSGLPAERLELEITESLMLMDDQAVLKILHDLRRLGTRIAMDDFGTGYSSLSYLRRFPFDKIKIDQSFIRGLDEQGDAAAIVRAVISLGQSLGMTVNAEGVETEEQFSTLRAQGCGEVQGYFFSPPRPGGEVQAMMRNLGAKSPATAQPPC</sequence>
<proteinExistence type="predicted"/>
<dbReference type="AlphaFoldDB" id="A0A3A9JDG8"/>
<dbReference type="Gene3D" id="3.20.20.450">
    <property type="entry name" value="EAL domain"/>
    <property type="match status" value="1"/>
</dbReference>
<dbReference type="SUPFAM" id="SSF55785">
    <property type="entry name" value="PYP-like sensor domain (PAS domain)"/>
    <property type="match status" value="1"/>
</dbReference>
<dbReference type="PROSITE" id="PS50885">
    <property type="entry name" value="HAMP"/>
    <property type="match status" value="1"/>
</dbReference>
<dbReference type="Pfam" id="PF00563">
    <property type="entry name" value="EAL"/>
    <property type="match status" value="1"/>
</dbReference>
<dbReference type="InterPro" id="IPR000160">
    <property type="entry name" value="GGDEF_dom"/>
</dbReference>
<evidence type="ECO:0000259" key="2">
    <source>
        <dbReference type="PROSITE" id="PS50885"/>
    </source>
</evidence>
<dbReference type="InterPro" id="IPR052155">
    <property type="entry name" value="Biofilm_reg_signaling"/>
</dbReference>
<dbReference type="FunFam" id="3.20.20.450:FF:000001">
    <property type="entry name" value="Cyclic di-GMP phosphodiesterase yahA"/>
    <property type="match status" value="1"/>
</dbReference>
<feature type="domain" description="GGDEF" evidence="3">
    <location>
        <begin position="399"/>
        <end position="534"/>
    </location>
</feature>
<dbReference type="Gene3D" id="6.10.340.10">
    <property type="match status" value="1"/>
</dbReference>
<comment type="caution">
    <text evidence="4">The sequence shown here is derived from an EMBL/GenBank/DDBJ whole genome shotgun (WGS) entry which is preliminary data.</text>
</comment>
<dbReference type="FunCoup" id="A0A3A9JDG8">
    <property type="interactions" value="325"/>
</dbReference>
<dbReference type="Pfam" id="PF00990">
    <property type="entry name" value="GGDEF"/>
    <property type="match status" value="1"/>
</dbReference>
<dbReference type="InterPro" id="IPR035965">
    <property type="entry name" value="PAS-like_dom_sf"/>
</dbReference>
<dbReference type="InterPro" id="IPR001633">
    <property type="entry name" value="EAL_dom"/>
</dbReference>
<gene>
    <name evidence="4" type="ORF">D6Z83_14545</name>
    <name evidence="5" type="ORF">EBE87_01580</name>
</gene>
<dbReference type="PANTHER" id="PTHR44757:SF2">
    <property type="entry name" value="BIOFILM ARCHITECTURE MAINTENANCE PROTEIN MBAA"/>
    <property type="match status" value="1"/>
</dbReference>
<evidence type="ECO:0000259" key="3">
    <source>
        <dbReference type="PROSITE" id="PS50887"/>
    </source>
</evidence>
<reference evidence="4 7" key="1">
    <citation type="submission" date="2018-09" db="EMBL/GenBank/DDBJ databases">
        <title>Roseomonas sp. nov., isolated from feces of Tibetan antelopes in the Qinghai-Tibet plateau, China.</title>
        <authorList>
            <person name="Tian Z."/>
        </authorList>
    </citation>
    <scope>NUCLEOTIDE SEQUENCE [LARGE SCALE GENOMIC DNA]</scope>
    <source>
        <strain evidence="5 6">Z23</strain>
        <strain evidence="4 7">Z24</strain>
    </source>
</reference>
<evidence type="ECO:0000313" key="4">
    <source>
        <dbReference type="EMBL" id="RKK03451.1"/>
    </source>
</evidence>
<dbReference type="SUPFAM" id="SSF141868">
    <property type="entry name" value="EAL domain-like"/>
    <property type="match status" value="1"/>
</dbReference>
<dbReference type="CDD" id="cd01949">
    <property type="entry name" value="GGDEF"/>
    <property type="match status" value="1"/>
</dbReference>
<dbReference type="InParanoid" id="A0A3A9JDG8"/>
<accession>A0A3A9JDG8</accession>
<evidence type="ECO:0000313" key="7">
    <source>
        <dbReference type="Proteomes" id="UP000278036"/>
    </source>
</evidence>
<name>A0A3A9JDG8_9PROT</name>
<dbReference type="EMBL" id="RAQU01000086">
    <property type="protein sequence ID" value="RKK03451.1"/>
    <property type="molecule type" value="Genomic_DNA"/>
</dbReference>
<dbReference type="Pfam" id="PF12860">
    <property type="entry name" value="PAS_7"/>
    <property type="match status" value="2"/>
</dbReference>
<dbReference type="Proteomes" id="UP000278036">
    <property type="component" value="Unassembled WGS sequence"/>
</dbReference>
<evidence type="ECO:0000313" key="6">
    <source>
        <dbReference type="Proteomes" id="UP000274097"/>
    </source>
</evidence>
<dbReference type="NCBIfam" id="TIGR00254">
    <property type="entry name" value="GGDEF"/>
    <property type="match status" value="1"/>
</dbReference>
<dbReference type="Gene3D" id="3.30.70.270">
    <property type="match status" value="1"/>
</dbReference>
<evidence type="ECO:0000259" key="1">
    <source>
        <dbReference type="PROSITE" id="PS50883"/>
    </source>
</evidence>
<evidence type="ECO:0000313" key="5">
    <source>
        <dbReference type="EMBL" id="RMI27092.1"/>
    </source>
</evidence>
<dbReference type="GO" id="GO:0016020">
    <property type="term" value="C:membrane"/>
    <property type="evidence" value="ECO:0007669"/>
    <property type="project" value="InterPro"/>
</dbReference>
<protein>
    <submittedName>
        <fullName evidence="4">EAL domain-containing protein</fullName>
    </submittedName>
</protein>